<keyword evidence="6" id="KW-1185">Reference proteome</keyword>
<dbReference type="PANTHER" id="PTHR43918">
    <property type="entry name" value="ACETYLCHOLINESTERASE"/>
    <property type="match status" value="1"/>
</dbReference>
<dbReference type="Proteomes" id="UP000184188">
    <property type="component" value="Unassembled WGS sequence"/>
</dbReference>
<evidence type="ECO:0000313" key="6">
    <source>
        <dbReference type="Proteomes" id="UP000184188"/>
    </source>
</evidence>
<protein>
    <recommendedName>
        <fullName evidence="4">Carboxylesterase type B domain-containing protein</fullName>
    </recommendedName>
</protein>
<dbReference type="OrthoDB" id="408631at2759"/>
<dbReference type="PANTHER" id="PTHR43918:SF4">
    <property type="entry name" value="CARBOXYLIC ESTER HYDROLASE"/>
    <property type="match status" value="1"/>
</dbReference>
<gene>
    <name evidence="5" type="ORF">ASPZODRAFT_66278</name>
</gene>
<dbReference type="Pfam" id="PF00135">
    <property type="entry name" value="COesterase"/>
    <property type="match status" value="1"/>
</dbReference>
<dbReference type="RefSeq" id="XP_022581009.1">
    <property type="nucleotide sequence ID" value="XM_022729364.1"/>
</dbReference>
<dbReference type="InterPro" id="IPR002018">
    <property type="entry name" value="CarbesteraseB"/>
</dbReference>
<reference evidence="6" key="1">
    <citation type="journal article" date="2017" name="Genome Biol.">
        <title>Comparative genomics reveals high biological diversity and specific adaptations in the industrially and medically important fungal genus Aspergillus.</title>
        <authorList>
            <person name="de Vries R.P."/>
            <person name="Riley R."/>
            <person name="Wiebenga A."/>
            <person name="Aguilar-Osorio G."/>
            <person name="Amillis S."/>
            <person name="Uchima C.A."/>
            <person name="Anderluh G."/>
            <person name="Asadollahi M."/>
            <person name="Askin M."/>
            <person name="Barry K."/>
            <person name="Battaglia E."/>
            <person name="Bayram O."/>
            <person name="Benocci T."/>
            <person name="Braus-Stromeyer S.A."/>
            <person name="Caldana C."/>
            <person name="Canovas D."/>
            <person name="Cerqueira G.C."/>
            <person name="Chen F."/>
            <person name="Chen W."/>
            <person name="Choi C."/>
            <person name="Clum A."/>
            <person name="Dos Santos R.A."/>
            <person name="Damasio A.R."/>
            <person name="Diallinas G."/>
            <person name="Emri T."/>
            <person name="Fekete E."/>
            <person name="Flipphi M."/>
            <person name="Freyberg S."/>
            <person name="Gallo A."/>
            <person name="Gournas C."/>
            <person name="Habgood R."/>
            <person name="Hainaut M."/>
            <person name="Harispe M.L."/>
            <person name="Henrissat B."/>
            <person name="Hilden K.S."/>
            <person name="Hope R."/>
            <person name="Hossain A."/>
            <person name="Karabika E."/>
            <person name="Karaffa L."/>
            <person name="Karanyi Z."/>
            <person name="Krasevec N."/>
            <person name="Kuo A."/>
            <person name="Kusch H."/>
            <person name="LaButti K."/>
            <person name="Lagendijk E.L."/>
            <person name="Lapidus A."/>
            <person name="Levasseur A."/>
            <person name="Lindquist E."/>
            <person name="Lipzen A."/>
            <person name="Logrieco A.F."/>
            <person name="MacCabe A."/>
            <person name="Maekelae M.R."/>
            <person name="Malavazi I."/>
            <person name="Melin P."/>
            <person name="Meyer V."/>
            <person name="Mielnichuk N."/>
            <person name="Miskei M."/>
            <person name="Molnar A.P."/>
            <person name="Mule G."/>
            <person name="Ngan C.Y."/>
            <person name="Orejas M."/>
            <person name="Orosz E."/>
            <person name="Ouedraogo J.P."/>
            <person name="Overkamp K.M."/>
            <person name="Park H.-S."/>
            <person name="Perrone G."/>
            <person name="Piumi F."/>
            <person name="Punt P.J."/>
            <person name="Ram A.F."/>
            <person name="Ramon A."/>
            <person name="Rauscher S."/>
            <person name="Record E."/>
            <person name="Riano-Pachon D.M."/>
            <person name="Robert V."/>
            <person name="Roehrig J."/>
            <person name="Ruller R."/>
            <person name="Salamov A."/>
            <person name="Salih N.S."/>
            <person name="Samson R.A."/>
            <person name="Sandor E."/>
            <person name="Sanguinetti M."/>
            <person name="Schuetze T."/>
            <person name="Sepcic K."/>
            <person name="Shelest E."/>
            <person name="Sherlock G."/>
            <person name="Sophianopoulou V."/>
            <person name="Squina F.M."/>
            <person name="Sun H."/>
            <person name="Susca A."/>
            <person name="Todd R.B."/>
            <person name="Tsang A."/>
            <person name="Unkles S.E."/>
            <person name="van de Wiele N."/>
            <person name="van Rossen-Uffink D."/>
            <person name="Oliveira J.V."/>
            <person name="Vesth T.C."/>
            <person name="Visser J."/>
            <person name="Yu J.-H."/>
            <person name="Zhou M."/>
            <person name="Andersen M.R."/>
            <person name="Archer D.B."/>
            <person name="Baker S.E."/>
            <person name="Benoit I."/>
            <person name="Brakhage A.A."/>
            <person name="Braus G.H."/>
            <person name="Fischer R."/>
            <person name="Frisvad J.C."/>
            <person name="Goldman G.H."/>
            <person name="Houbraken J."/>
            <person name="Oakley B."/>
            <person name="Pocsi I."/>
            <person name="Scazzocchio C."/>
            <person name="Seiboth B."/>
            <person name="vanKuyk P.A."/>
            <person name="Wortman J."/>
            <person name="Dyer P.S."/>
            <person name="Grigoriev I.V."/>
        </authorList>
    </citation>
    <scope>NUCLEOTIDE SEQUENCE [LARGE SCALE GENOMIC DNA]</scope>
    <source>
        <strain evidence="6">CBS 506.65</strain>
    </source>
</reference>
<dbReference type="EMBL" id="KV878342">
    <property type="protein sequence ID" value="OJJ46499.1"/>
    <property type="molecule type" value="Genomic_DNA"/>
</dbReference>
<organism evidence="5 6">
    <name type="scientific">Penicilliopsis zonata CBS 506.65</name>
    <dbReference type="NCBI Taxonomy" id="1073090"/>
    <lineage>
        <taxon>Eukaryota</taxon>
        <taxon>Fungi</taxon>
        <taxon>Dikarya</taxon>
        <taxon>Ascomycota</taxon>
        <taxon>Pezizomycotina</taxon>
        <taxon>Eurotiomycetes</taxon>
        <taxon>Eurotiomycetidae</taxon>
        <taxon>Eurotiales</taxon>
        <taxon>Aspergillaceae</taxon>
        <taxon>Penicilliopsis</taxon>
    </lineage>
</organism>
<evidence type="ECO:0000313" key="5">
    <source>
        <dbReference type="EMBL" id="OJJ46499.1"/>
    </source>
</evidence>
<dbReference type="VEuPathDB" id="FungiDB:ASPZODRAFT_66278"/>
<accession>A0A1L9SH29</accession>
<dbReference type="InterPro" id="IPR050654">
    <property type="entry name" value="AChE-related_enzymes"/>
</dbReference>
<dbReference type="AlphaFoldDB" id="A0A1L9SH29"/>
<dbReference type="InterPro" id="IPR029058">
    <property type="entry name" value="AB_hydrolase_fold"/>
</dbReference>
<keyword evidence="2" id="KW-0378">Hydrolase</keyword>
<comment type="similarity">
    <text evidence="1">Belongs to the type-B carboxylesterase/lipase family.</text>
</comment>
<feature type="signal peptide" evidence="3">
    <location>
        <begin position="1"/>
        <end position="19"/>
    </location>
</feature>
<feature type="chain" id="PRO_5012769958" description="Carboxylesterase type B domain-containing protein" evidence="3">
    <location>
        <begin position="20"/>
        <end position="509"/>
    </location>
</feature>
<sequence length="509" mass="54927">MPSVAFFIALGLLPAVALATKTVDTANGEIVGHVSSSHAGVVEYLGIPFAQPPVGSLRFEAPAKRCKQVWNDGLDGLIRMNSDCPYTLSSAYSYPDEYEPVFTDVMKAFVGSEYNRTQSEDCLTLNVWANNDSDEKKPVYVHFYGGRYTSGATNTPFYSGADLASTEDVIVVTANYRMNVFGFPGIPDHSSNLGLLDQRAAVEWVRDNIAAFGGDASRIVISGQSCGSAMVDYWAYAWPEDPIVAGIISHSGTSLSFEVNSADLSAQHWADLTGLLGCNTTADALACMKEQTVADLLAMAATIAPPASTSAARKQPSFEPTVDNVTIFADYVTLADSGKFARVPYLVGHNDNEAGFYKIAAYLEGANLTAAEWLEFEEETFVCPSDFSAAARIAHGVPSWRFRYFADWNNTRLYPTSGAYHGVDLNMVFGNSALYTDIPESDAQLKLQAKMQAAWAAFIANPTAGLTKLGFPEFDLDAATLISLGYNNEGAITLRHPSEYNAACSNITL</sequence>
<evidence type="ECO:0000256" key="1">
    <source>
        <dbReference type="ARBA" id="ARBA00005964"/>
    </source>
</evidence>
<evidence type="ECO:0000256" key="2">
    <source>
        <dbReference type="ARBA" id="ARBA00022801"/>
    </source>
</evidence>
<dbReference type="Gene3D" id="3.40.50.1820">
    <property type="entry name" value="alpha/beta hydrolase"/>
    <property type="match status" value="2"/>
</dbReference>
<dbReference type="SUPFAM" id="SSF53474">
    <property type="entry name" value="alpha/beta-Hydrolases"/>
    <property type="match status" value="1"/>
</dbReference>
<keyword evidence="3" id="KW-0732">Signal</keyword>
<evidence type="ECO:0000256" key="3">
    <source>
        <dbReference type="SAM" id="SignalP"/>
    </source>
</evidence>
<feature type="domain" description="Carboxylesterase type B" evidence="4">
    <location>
        <begin position="20"/>
        <end position="358"/>
    </location>
</feature>
<dbReference type="STRING" id="1073090.A0A1L9SH29"/>
<name>A0A1L9SH29_9EURO</name>
<dbReference type="GeneID" id="34615828"/>
<dbReference type="GO" id="GO:0052689">
    <property type="term" value="F:carboxylic ester hydrolase activity"/>
    <property type="evidence" value="ECO:0007669"/>
    <property type="project" value="TreeGrafter"/>
</dbReference>
<evidence type="ECO:0000259" key="4">
    <source>
        <dbReference type="Pfam" id="PF00135"/>
    </source>
</evidence>
<proteinExistence type="inferred from homology"/>